<dbReference type="Proteomes" id="UP000321534">
    <property type="component" value="Unassembled WGS sequence"/>
</dbReference>
<evidence type="ECO:0000259" key="2">
    <source>
        <dbReference type="Pfam" id="PF12867"/>
    </source>
</evidence>
<keyword evidence="4" id="KW-1185">Reference proteome</keyword>
<reference evidence="3 4" key="1">
    <citation type="submission" date="2019-07" db="EMBL/GenBank/DDBJ databases">
        <title>Whole genome shotgun sequence of Terrabacter aerolatus NBRC 106305.</title>
        <authorList>
            <person name="Hosoyama A."/>
            <person name="Uohara A."/>
            <person name="Ohji S."/>
            <person name="Ichikawa N."/>
        </authorList>
    </citation>
    <scope>NUCLEOTIDE SEQUENCE [LARGE SCALE GENOMIC DNA]</scope>
    <source>
        <strain evidence="3 4">NBRC 106305</strain>
    </source>
</reference>
<name>A0A512CWV9_9MICO</name>
<feature type="region of interest" description="Disordered" evidence="1">
    <location>
        <begin position="1"/>
        <end position="20"/>
    </location>
</feature>
<dbReference type="OrthoDB" id="3376896at2"/>
<evidence type="ECO:0000256" key="1">
    <source>
        <dbReference type="SAM" id="MobiDB-lite"/>
    </source>
</evidence>
<feature type="compositionally biased region" description="Pro residues" evidence="1">
    <location>
        <begin position="1"/>
        <end position="15"/>
    </location>
</feature>
<sequence>MSEPVTDPPTDPGPSTPDGADWTWVLRRPCPDCGFDAAAIEPSEVPTFLRDAARSYAVSLGRDDVRARPAEGVWSPLEYACHVRDVCDVMRGRLEQILAGRGSVVQFANWDQDETAREAQYWRADPDVVAREVTAAFERAATAYALPSGTQWEWPALRSNGSQFTARTLALYFVHDVRHHLWDLGAVTA</sequence>
<gene>
    <name evidence="3" type="ORF">TAE01_03000</name>
</gene>
<protein>
    <recommendedName>
        <fullName evidence="2">DinB-like domain-containing protein</fullName>
    </recommendedName>
</protein>
<accession>A0A512CWV9</accession>
<dbReference type="SUPFAM" id="SSF109854">
    <property type="entry name" value="DinB/YfiT-like putative metalloenzymes"/>
    <property type="match status" value="1"/>
</dbReference>
<dbReference type="RefSeq" id="WP_147062646.1">
    <property type="nucleotide sequence ID" value="NZ_BAAARO010000025.1"/>
</dbReference>
<dbReference type="Pfam" id="PF12867">
    <property type="entry name" value="DinB_2"/>
    <property type="match status" value="1"/>
</dbReference>
<evidence type="ECO:0000313" key="4">
    <source>
        <dbReference type="Proteomes" id="UP000321534"/>
    </source>
</evidence>
<proteinExistence type="predicted"/>
<dbReference type="Gene3D" id="1.20.120.450">
    <property type="entry name" value="dinb family like domain"/>
    <property type="match status" value="1"/>
</dbReference>
<comment type="caution">
    <text evidence="3">The sequence shown here is derived from an EMBL/GenBank/DDBJ whole genome shotgun (WGS) entry which is preliminary data.</text>
</comment>
<dbReference type="EMBL" id="BJYX01000001">
    <property type="protein sequence ID" value="GEO28490.1"/>
    <property type="molecule type" value="Genomic_DNA"/>
</dbReference>
<evidence type="ECO:0000313" key="3">
    <source>
        <dbReference type="EMBL" id="GEO28490.1"/>
    </source>
</evidence>
<dbReference type="InterPro" id="IPR024775">
    <property type="entry name" value="DinB-like"/>
</dbReference>
<feature type="domain" description="DinB-like" evidence="2">
    <location>
        <begin position="50"/>
        <end position="182"/>
    </location>
</feature>
<dbReference type="AlphaFoldDB" id="A0A512CWV9"/>
<dbReference type="InterPro" id="IPR034660">
    <property type="entry name" value="DinB/YfiT-like"/>
</dbReference>
<organism evidence="3 4">
    <name type="scientific">Terrabacter aerolatus</name>
    <dbReference type="NCBI Taxonomy" id="422442"/>
    <lineage>
        <taxon>Bacteria</taxon>
        <taxon>Bacillati</taxon>
        <taxon>Actinomycetota</taxon>
        <taxon>Actinomycetes</taxon>
        <taxon>Micrococcales</taxon>
        <taxon>Intrasporangiaceae</taxon>
        <taxon>Terrabacter</taxon>
    </lineage>
</organism>